<keyword evidence="2" id="KW-0560">Oxidoreductase</keyword>
<evidence type="ECO:0000256" key="3">
    <source>
        <dbReference type="ARBA" id="ARBA00038984"/>
    </source>
</evidence>
<dbReference type="PANTHER" id="PTHR22604">
    <property type="entry name" value="OXIDOREDUCTASES"/>
    <property type="match status" value="1"/>
</dbReference>
<dbReference type="InterPro" id="IPR050984">
    <property type="entry name" value="Gfo/Idh/MocA_domain"/>
</dbReference>
<evidence type="ECO:0000256" key="1">
    <source>
        <dbReference type="ARBA" id="ARBA00010928"/>
    </source>
</evidence>
<protein>
    <recommendedName>
        <fullName evidence="3">D-xylose 1-dehydrogenase (NADP(+), D-xylono-1,5-lactone-forming)</fullName>
        <ecNumber evidence="3">1.1.1.179</ecNumber>
    </recommendedName>
    <alternativeName>
        <fullName evidence="4">D-xylose-NADP dehydrogenase</fullName>
    </alternativeName>
</protein>
<dbReference type="GO" id="GO:0047837">
    <property type="term" value="F:D-xylose 1-dehydrogenase (NADP+) activity"/>
    <property type="evidence" value="ECO:0007669"/>
    <property type="project" value="UniProtKB-EC"/>
</dbReference>
<evidence type="ECO:0000256" key="4">
    <source>
        <dbReference type="ARBA" id="ARBA00042988"/>
    </source>
</evidence>
<sequence>MVKSTTLDSSLSPPCCLDALFSQLPQNLVVVRADPTPDIISAPPASSWSGGESSVRSPRSLDTAQAFLRAIDAPATTRAYGTYDALLADPAVDIVYIASPHSHHFAHAHQALTAHKHVLLEKAFTVNTAQAQLLVQLARARGRFLMEALTQQVQQLVRDGAIGTVQRIVADRNLGRDIETLFRTCRLVNPALAGGALLDCKNPLDPQVASSVIRYPATGVEETVTVVITAPEAKIQGVATASLRVRADPSEPGVRILGTHGQIQVFGPAARPDWIQVVEYASTQAPAVTRFLIPQGHGLFWEADECARCVRDGRLESDVMPLAETLAMMSVLDQVRAQNGLRFPPELESIAA</sequence>
<dbReference type="OrthoDB" id="2129491at2759"/>
<dbReference type="EC" id="1.1.1.179" evidence="3"/>
<dbReference type="VEuPathDB" id="FungiDB:BO70DRAFT_341064"/>
<name>A0A317VIV3_9EURO</name>
<dbReference type="RefSeq" id="XP_025396920.1">
    <property type="nucleotide sequence ID" value="XM_025541317.1"/>
</dbReference>
<accession>A0A317VIV3</accession>
<feature type="domain" description="Gfo/Idh/MocA-like oxidoreductase N-terminal" evidence="6">
    <location>
        <begin position="63"/>
        <end position="146"/>
    </location>
</feature>
<reference evidence="7 8" key="1">
    <citation type="submission" date="2016-12" db="EMBL/GenBank/DDBJ databases">
        <title>The genomes of Aspergillus section Nigri reveals drivers in fungal speciation.</title>
        <authorList>
            <consortium name="DOE Joint Genome Institute"/>
            <person name="Vesth T.C."/>
            <person name="Nybo J."/>
            <person name="Theobald S."/>
            <person name="Brandl J."/>
            <person name="Frisvad J.C."/>
            <person name="Nielsen K.F."/>
            <person name="Lyhne E.K."/>
            <person name="Kogle M.E."/>
            <person name="Kuo A."/>
            <person name="Riley R."/>
            <person name="Clum A."/>
            <person name="Nolan M."/>
            <person name="Lipzen A."/>
            <person name="Salamov A."/>
            <person name="Henrissat B."/>
            <person name="Wiebenga A."/>
            <person name="De Vries R.P."/>
            <person name="Grigoriev I.V."/>
            <person name="Mortensen U.H."/>
            <person name="Andersen M.R."/>
            <person name="Baker S.E."/>
        </authorList>
    </citation>
    <scope>NUCLEOTIDE SEQUENCE [LARGE SCALE GENOMIC DNA]</scope>
    <source>
        <strain evidence="7 8">CBS 117.55</strain>
    </source>
</reference>
<evidence type="ECO:0000313" key="8">
    <source>
        <dbReference type="Proteomes" id="UP000247233"/>
    </source>
</evidence>
<dbReference type="GO" id="GO:0000166">
    <property type="term" value="F:nucleotide binding"/>
    <property type="evidence" value="ECO:0007669"/>
    <property type="project" value="InterPro"/>
</dbReference>
<comment type="caution">
    <text evidence="7">The sequence shown here is derived from an EMBL/GenBank/DDBJ whole genome shotgun (WGS) entry which is preliminary data.</text>
</comment>
<dbReference type="InterPro" id="IPR036291">
    <property type="entry name" value="NAD(P)-bd_dom_sf"/>
</dbReference>
<dbReference type="Pfam" id="PF01408">
    <property type="entry name" value="GFO_IDH_MocA"/>
    <property type="match status" value="1"/>
</dbReference>
<dbReference type="Gene3D" id="3.40.50.720">
    <property type="entry name" value="NAD(P)-binding Rossmann-like Domain"/>
    <property type="match status" value="1"/>
</dbReference>
<comment type="catalytic activity">
    <reaction evidence="5">
        <text>D-xylose + NADP(+) = D-xylono-1,5-lactone + NADPH + H(+)</text>
        <dbReference type="Rhea" id="RHEA:22000"/>
        <dbReference type="ChEBI" id="CHEBI:15378"/>
        <dbReference type="ChEBI" id="CHEBI:15867"/>
        <dbReference type="ChEBI" id="CHEBI:53455"/>
        <dbReference type="ChEBI" id="CHEBI:57783"/>
        <dbReference type="ChEBI" id="CHEBI:58349"/>
        <dbReference type="EC" id="1.1.1.179"/>
    </reaction>
</comment>
<evidence type="ECO:0000259" key="6">
    <source>
        <dbReference type="Pfam" id="PF01408"/>
    </source>
</evidence>
<comment type="similarity">
    <text evidence="1">Belongs to the Gfo/Idh/MocA family.</text>
</comment>
<keyword evidence="8" id="KW-1185">Reference proteome</keyword>
<dbReference type="PANTHER" id="PTHR22604:SF115">
    <property type="entry name" value="DIHYDRODIOL DEHYDROGENASE, PUTATIVE (AFU_ORTHOLOGUE AFUA_1G07520)-RELATED"/>
    <property type="match status" value="1"/>
</dbReference>
<dbReference type="AlphaFoldDB" id="A0A317VIV3"/>
<evidence type="ECO:0000256" key="5">
    <source>
        <dbReference type="ARBA" id="ARBA00049233"/>
    </source>
</evidence>
<dbReference type="STRING" id="1448321.A0A317VIV3"/>
<gene>
    <name evidence="7" type="ORF">BO70DRAFT_341064</name>
</gene>
<dbReference type="SUPFAM" id="SSF55347">
    <property type="entry name" value="Glyceraldehyde-3-phosphate dehydrogenase-like, C-terminal domain"/>
    <property type="match status" value="1"/>
</dbReference>
<evidence type="ECO:0000313" key="7">
    <source>
        <dbReference type="EMBL" id="PWY74273.1"/>
    </source>
</evidence>
<evidence type="ECO:0000256" key="2">
    <source>
        <dbReference type="ARBA" id="ARBA00023002"/>
    </source>
</evidence>
<dbReference type="Proteomes" id="UP000247233">
    <property type="component" value="Unassembled WGS sequence"/>
</dbReference>
<dbReference type="Gene3D" id="3.30.360.10">
    <property type="entry name" value="Dihydrodipicolinate Reductase, domain 2"/>
    <property type="match status" value="1"/>
</dbReference>
<dbReference type="InterPro" id="IPR000683">
    <property type="entry name" value="Gfo/Idh/MocA-like_OxRdtase_N"/>
</dbReference>
<organism evidence="7 8">
    <name type="scientific">Aspergillus heteromorphus CBS 117.55</name>
    <dbReference type="NCBI Taxonomy" id="1448321"/>
    <lineage>
        <taxon>Eukaryota</taxon>
        <taxon>Fungi</taxon>
        <taxon>Dikarya</taxon>
        <taxon>Ascomycota</taxon>
        <taxon>Pezizomycotina</taxon>
        <taxon>Eurotiomycetes</taxon>
        <taxon>Eurotiomycetidae</taxon>
        <taxon>Eurotiales</taxon>
        <taxon>Aspergillaceae</taxon>
        <taxon>Aspergillus</taxon>
        <taxon>Aspergillus subgen. Circumdati</taxon>
    </lineage>
</organism>
<dbReference type="SUPFAM" id="SSF51735">
    <property type="entry name" value="NAD(P)-binding Rossmann-fold domains"/>
    <property type="match status" value="1"/>
</dbReference>
<dbReference type="EMBL" id="MSFL01000023">
    <property type="protein sequence ID" value="PWY74273.1"/>
    <property type="molecule type" value="Genomic_DNA"/>
</dbReference>
<dbReference type="GeneID" id="37063554"/>
<proteinExistence type="inferred from homology"/>